<dbReference type="InterPro" id="IPR001296">
    <property type="entry name" value="Glyco_trans_1"/>
</dbReference>
<dbReference type="PANTHER" id="PTHR45947:SF14">
    <property type="entry name" value="SLL1723 PROTEIN"/>
    <property type="match status" value="1"/>
</dbReference>
<dbReference type="RefSeq" id="WP_168063725.1">
    <property type="nucleotide sequence ID" value="NZ_VTOW01000011.1"/>
</dbReference>
<comment type="caution">
    <text evidence="3">The sequence shown here is derived from an EMBL/GenBank/DDBJ whole genome shotgun (WGS) entry which is preliminary data.</text>
</comment>
<reference evidence="3 4" key="1">
    <citation type="journal article" date="2020" name="Nature">
        <title>Bacterial chemolithoautotrophy via manganese oxidation.</title>
        <authorList>
            <person name="Yu H."/>
            <person name="Leadbetter J.R."/>
        </authorList>
    </citation>
    <scope>NUCLEOTIDE SEQUENCE [LARGE SCALE GENOMIC DNA]</scope>
    <source>
        <strain evidence="3 4">Mn-1</strain>
    </source>
</reference>
<organism evidence="3 4">
    <name type="scientific">Candidatus Manganitrophus noduliformans</name>
    <dbReference type="NCBI Taxonomy" id="2606439"/>
    <lineage>
        <taxon>Bacteria</taxon>
        <taxon>Pseudomonadati</taxon>
        <taxon>Nitrospirota</taxon>
        <taxon>Nitrospiria</taxon>
        <taxon>Candidatus Troglogloeales</taxon>
        <taxon>Candidatus Manganitrophaceae</taxon>
        <taxon>Candidatus Manganitrophus</taxon>
    </lineage>
</organism>
<dbReference type="EMBL" id="VTOW01000011">
    <property type="protein sequence ID" value="NKE73761.1"/>
    <property type="molecule type" value="Genomic_DNA"/>
</dbReference>
<gene>
    <name evidence="3" type="ORF">MNODULE_23710</name>
</gene>
<dbReference type="Pfam" id="PF13439">
    <property type="entry name" value="Glyco_transf_4"/>
    <property type="match status" value="1"/>
</dbReference>
<feature type="domain" description="Glycosyl transferase family 1" evidence="1">
    <location>
        <begin position="196"/>
        <end position="358"/>
    </location>
</feature>
<proteinExistence type="predicted"/>
<dbReference type="AlphaFoldDB" id="A0A7X6IDU2"/>
<keyword evidence="3" id="KW-0808">Transferase</keyword>
<dbReference type="Pfam" id="PF00534">
    <property type="entry name" value="Glycos_transf_1"/>
    <property type="match status" value="1"/>
</dbReference>
<keyword evidence="4" id="KW-1185">Reference proteome</keyword>
<evidence type="ECO:0000259" key="1">
    <source>
        <dbReference type="Pfam" id="PF00534"/>
    </source>
</evidence>
<dbReference type="GO" id="GO:0016757">
    <property type="term" value="F:glycosyltransferase activity"/>
    <property type="evidence" value="ECO:0007669"/>
    <property type="project" value="InterPro"/>
</dbReference>
<dbReference type="Proteomes" id="UP000534783">
    <property type="component" value="Unassembled WGS sequence"/>
</dbReference>
<protein>
    <submittedName>
        <fullName evidence="3">Glycosyltransferase family 4 protein</fullName>
    </submittedName>
</protein>
<sequence>MRKDPPFKVCYLLKRYPRLSQTFILNEMLALQRQGFDITVVALKPSGEEIAHERYRDLKAPVHYLSILPAAAPAIRSVAEEDVSLSAQAERIASLVARLGIDHIHAHFATWAAAAASLASEWTGIPFSFTAHARDIYHQSVDGKALGRMIGKARFVVTVSEFNKRYLEGLISPREGRVVRLYNGVDLQQLRPTDQEKAPELIVGVGRLVKKKGFHVLIDACRILKEKGQPFRCILIGEGEERVDLEKRIEMYSLEKDLFLLGARTQNEVIEWVRRASVFVLPCIVSEDGDRDGLPTVLPEAMALGTPVVSTPVSGIPEIVRHGETGLLVGEKDPQALADAIEDLLASRELRTRLTAAALLTVRKDFSLSENVERLKELFLMGGGEE</sequence>
<feature type="domain" description="Glycosyltransferase subfamily 4-like N-terminal" evidence="2">
    <location>
        <begin position="22"/>
        <end position="188"/>
    </location>
</feature>
<dbReference type="SUPFAM" id="SSF53756">
    <property type="entry name" value="UDP-Glycosyltransferase/glycogen phosphorylase"/>
    <property type="match status" value="1"/>
</dbReference>
<dbReference type="Gene3D" id="3.40.50.2000">
    <property type="entry name" value="Glycogen Phosphorylase B"/>
    <property type="match status" value="2"/>
</dbReference>
<dbReference type="InterPro" id="IPR028098">
    <property type="entry name" value="Glyco_trans_4-like_N"/>
</dbReference>
<dbReference type="CDD" id="cd03801">
    <property type="entry name" value="GT4_PimA-like"/>
    <property type="match status" value="1"/>
</dbReference>
<evidence type="ECO:0000313" key="4">
    <source>
        <dbReference type="Proteomes" id="UP000534783"/>
    </source>
</evidence>
<dbReference type="PANTHER" id="PTHR45947">
    <property type="entry name" value="SULFOQUINOVOSYL TRANSFERASE SQD2"/>
    <property type="match status" value="1"/>
</dbReference>
<evidence type="ECO:0000313" key="3">
    <source>
        <dbReference type="EMBL" id="NKE73761.1"/>
    </source>
</evidence>
<evidence type="ECO:0000259" key="2">
    <source>
        <dbReference type="Pfam" id="PF13439"/>
    </source>
</evidence>
<dbReference type="InterPro" id="IPR050194">
    <property type="entry name" value="Glycosyltransferase_grp1"/>
</dbReference>
<name>A0A7X6IDU2_9BACT</name>
<accession>A0A7X6IDU2</accession>